<dbReference type="GO" id="GO:0005783">
    <property type="term" value="C:endoplasmic reticulum"/>
    <property type="evidence" value="ECO:0007669"/>
    <property type="project" value="TreeGrafter"/>
</dbReference>
<dbReference type="InterPro" id="IPR051689">
    <property type="entry name" value="Sterol_desaturase/TMEM195"/>
</dbReference>
<dbReference type="AlphaFoldDB" id="A0A9D4MX38"/>
<keyword evidence="5" id="KW-0472">Membrane</keyword>
<keyword evidence="2" id="KW-0812">Transmembrane</keyword>
<organism evidence="6 7">
    <name type="scientific">Dreissena polymorpha</name>
    <name type="common">Zebra mussel</name>
    <name type="synonym">Mytilus polymorpha</name>
    <dbReference type="NCBI Taxonomy" id="45954"/>
    <lineage>
        <taxon>Eukaryota</taxon>
        <taxon>Metazoa</taxon>
        <taxon>Spiralia</taxon>
        <taxon>Lophotrochozoa</taxon>
        <taxon>Mollusca</taxon>
        <taxon>Bivalvia</taxon>
        <taxon>Autobranchia</taxon>
        <taxon>Heteroconchia</taxon>
        <taxon>Euheterodonta</taxon>
        <taxon>Imparidentia</taxon>
        <taxon>Neoheterodontei</taxon>
        <taxon>Myida</taxon>
        <taxon>Dreissenoidea</taxon>
        <taxon>Dreissenidae</taxon>
        <taxon>Dreissena</taxon>
    </lineage>
</organism>
<keyword evidence="4" id="KW-0560">Oxidoreductase</keyword>
<dbReference type="PANTHER" id="PTHR21624">
    <property type="entry name" value="STEROL DESATURASE-RELATED PROTEIN"/>
    <property type="match status" value="1"/>
</dbReference>
<dbReference type="GO" id="GO:0016020">
    <property type="term" value="C:membrane"/>
    <property type="evidence" value="ECO:0007669"/>
    <property type="project" value="GOC"/>
</dbReference>
<dbReference type="GO" id="GO:0006643">
    <property type="term" value="P:membrane lipid metabolic process"/>
    <property type="evidence" value="ECO:0007669"/>
    <property type="project" value="TreeGrafter"/>
</dbReference>
<accession>A0A9D4MX38</accession>
<evidence type="ECO:0000256" key="4">
    <source>
        <dbReference type="ARBA" id="ARBA00023002"/>
    </source>
</evidence>
<dbReference type="EMBL" id="JAIWYP010000001">
    <property type="protein sequence ID" value="KAH3885513.1"/>
    <property type="molecule type" value="Genomic_DNA"/>
</dbReference>
<evidence type="ECO:0000256" key="1">
    <source>
        <dbReference type="ARBA" id="ARBA00004127"/>
    </source>
</evidence>
<protein>
    <submittedName>
        <fullName evidence="6">Uncharacterized protein</fullName>
    </submittedName>
</protein>
<name>A0A9D4MX38_DREPO</name>
<keyword evidence="3" id="KW-1133">Transmembrane helix</keyword>
<dbReference type="Proteomes" id="UP000828390">
    <property type="component" value="Unassembled WGS sequence"/>
</dbReference>
<evidence type="ECO:0000256" key="5">
    <source>
        <dbReference type="ARBA" id="ARBA00023136"/>
    </source>
</evidence>
<gene>
    <name evidence="6" type="ORF">DPMN_009508</name>
</gene>
<evidence type="ECO:0000256" key="3">
    <source>
        <dbReference type="ARBA" id="ARBA00022989"/>
    </source>
</evidence>
<dbReference type="GO" id="GO:0050479">
    <property type="term" value="F:glyceryl-ether monooxygenase activity"/>
    <property type="evidence" value="ECO:0007669"/>
    <property type="project" value="TreeGrafter"/>
</dbReference>
<evidence type="ECO:0000313" key="6">
    <source>
        <dbReference type="EMBL" id="KAH3885513.1"/>
    </source>
</evidence>
<keyword evidence="7" id="KW-1185">Reference proteome</keyword>
<comment type="caution">
    <text evidence="6">The sequence shown here is derived from an EMBL/GenBank/DDBJ whole genome shotgun (WGS) entry which is preliminary data.</text>
</comment>
<evidence type="ECO:0000313" key="7">
    <source>
        <dbReference type="Proteomes" id="UP000828390"/>
    </source>
</evidence>
<reference evidence="6" key="2">
    <citation type="submission" date="2020-11" db="EMBL/GenBank/DDBJ databases">
        <authorList>
            <person name="McCartney M.A."/>
            <person name="Auch B."/>
            <person name="Kono T."/>
            <person name="Mallez S."/>
            <person name="Becker A."/>
            <person name="Gohl D.M."/>
            <person name="Silverstein K.A.T."/>
            <person name="Koren S."/>
            <person name="Bechman K.B."/>
            <person name="Herman A."/>
            <person name="Abrahante J.E."/>
            <person name="Garbe J."/>
        </authorList>
    </citation>
    <scope>NUCLEOTIDE SEQUENCE</scope>
    <source>
        <strain evidence="6">Duluth1</strain>
        <tissue evidence="6">Whole animal</tissue>
    </source>
</reference>
<proteinExistence type="predicted"/>
<dbReference type="PANTHER" id="PTHR21624:SF1">
    <property type="entry name" value="ALKYLGLYCEROL MONOOXYGENASE"/>
    <property type="match status" value="1"/>
</dbReference>
<sequence>MDILKSPAVSGLRRMFILVSPNESSFENVEDVPDYVDQAVPYFASLIILEWLVLYGTGKTTPRLNDSLGSLSNGLLSLLHGLLFRSTELAAYVWFYQRFNFVTLPWDSPWTWLLCLLGVDLAYYWVHRFGHGAYNWH</sequence>
<comment type="subcellular location">
    <subcellularLocation>
        <location evidence="1">Endomembrane system</location>
        <topology evidence="1">Multi-pass membrane protein</topology>
    </subcellularLocation>
</comment>
<reference evidence="6" key="1">
    <citation type="journal article" date="2019" name="bioRxiv">
        <title>The Genome of the Zebra Mussel, Dreissena polymorpha: A Resource for Invasive Species Research.</title>
        <authorList>
            <person name="McCartney M.A."/>
            <person name="Auch B."/>
            <person name="Kono T."/>
            <person name="Mallez S."/>
            <person name="Zhang Y."/>
            <person name="Obille A."/>
            <person name="Becker A."/>
            <person name="Abrahante J.E."/>
            <person name="Garbe J."/>
            <person name="Badalamenti J.P."/>
            <person name="Herman A."/>
            <person name="Mangelson H."/>
            <person name="Liachko I."/>
            <person name="Sullivan S."/>
            <person name="Sone E.D."/>
            <person name="Koren S."/>
            <person name="Silverstein K.A.T."/>
            <person name="Beckman K.B."/>
            <person name="Gohl D.M."/>
        </authorList>
    </citation>
    <scope>NUCLEOTIDE SEQUENCE</scope>
    <source>
        <strain evidence="6">Duluth1</strain>
        <tissue evidence="6">Whole animal</tissue>
    </source>
</reference>
<evidence type="ECO:0000256" key="2">
    <source>
        <dbReference type="ARBA" id="ARBA00022692"/>
    </source>
</evidence>